<feature type="non-terminal residue" evidence="2">
    <location>
        <position position="68"/>
    </location>
</feature>
<evidence type="ECO:0000256" key="1">
    <source>
        <dbReference type="SAM" id="SignalP"/>
    </source>
</evidence>
<evidence type="ECO:0008006" key="4">
    <source>
        <dbReference type="Google" id="ProtNLM"/>
    </source>
</evidence>
<evidence type="ECO:0000313" key="3">
    <source>
        <dbReference type="Proteomes" id="UP000236291"/>
    </source>
</evidence>
<sequence length="68" mass="7005">METSMKMVLKVVVLVFAVMSTIVGGVQVESGQDPHDPCIPCLPPGGSCCLRHPHSPPPSPPSTIVGGV</sequence>
<accession>A0A2K3KJZ1</accession>
<organism evidence="2 3">
    <name type="scientific">Trifolium pratense</name>
    <name type="common">Red clover</name>
    <dbReference type="NCBI Taxonomy" id="57577"/>
    <lineage>
        <taxon>Eukaryota</taxon>
        <taxon>Viridiplantae</taxon>
        <taxon>Streptophyta</taxon>
        <taxon>Embryophyta</taxon>
        <taxon>Tracheophyta</taxon>
        <taxon>Spermatophyta</taxon>
        <taxon>Magnoliopsida</taxon>
        <taxon>eudicotyledons</taxon>
        <taxon>Gunneridae</taxon>
        <taxon>Pentapetalae</taxon>
        <taxon>rosids</taxon>
        <taxon>fabids</taxon>
        <taxon>Fabales</taxon>
        <taxon>Fabaceae</taxon>
        <taxon>Papilionoideae</taxon>
        <taxon>50 kb inversion clade</taxon>
        <taxon>NPAAA clade</taxon>
        <taxon>Hologalegina</taxon>
        <taxon>IRL clade</taxon>
        <taxon>Trifolieae</taxon>
        <taxon>Trifolium</taxon>
    </lineage>
</organism>
<feature type="chain" id="PRO_5014358212" description="Transmembrane protein" evidence="1">
    <location>
        <begin position="26"/>
        <end position="68"/>
    </location>
</feature>
<evidence type="ECO:0000313" key="2">
    <source>
        <dbReference type="EMBL" id="PNX66604.1"/>
    </source>
</evidence>
<dbReference type="Proteomes" id="UP000236291">
    <property type="component" value="Unassembled WGS sequence"/>
</dbReference>
<reference evidence="2 3" key="1">
    <citation type="journal article" date="2014" name="Am. J. Bot.">
        <title>Genome assembly and annotation for red clover (Trifolium pratense; Fabaceae).</title>
        <authorList>
            <person name="Istvanek J."/>
            <person name="Jaros M."/>
            <person name="Krenek A."/>
            <person name="Repkova J."/>
        </authorList>
    </citation>
    <scope>NUCLEOTIDE SEQUENCE [LARGE SCALE GENOMIC DNA]</scope>
    <source>
        <strain evidence="3">cv. Tatra</strain>
        <tissue evidence="2">Young leaves</tissue>
    </source>
</reference>
<comment type="caution">
    <text evidence="2">The sequence shown here is derived from an EMBL/GenBank/DDBJ whole genome shotgun (WGS) entry which is preliminary data.</text>
</comment>
<protein>
    <recommendedName>
        <fullName evidence="4">Transmembrane protein</fullName>
    </recommendedName>
</protein>
<proteinExistence type="predicted"/>
<dbReference type="AlphaFoldDB" id="A0A2K3KJZ1"/>
<reference evidence="2 3" key="2">
    <citation type="journal article" date="2017" name="Front. Plant Sci.">
        <title>Gene Classification and Mining of Molecular Markers Useful in Red Clover (Trifolium pratense) Breeding.</title>
        <authorList>
            <person name="Istvanek J."/>
            <person name="Dluhosova J."/>
            <person name="Dluhos P."/>
            <person name="Patkova L."/>
            <person name="Nedelnik J."/>
            <person name="Repkova J."/>
        </authorList>
    </citation>
    <scope>NUCLEOTIDE SEQUENCE [LARGE SCALE GENOMIC DNA]</scope>
    <source>
        <strain evidence="3">cv. Tatra</strain>
        <tissue evidence="2">Young leaves</tissue>
    </source>
</reference>
<dbReference type="EMBL" id="ASHM01195945">
    <property type="protein sequence ID" value="PNX66604.1"/>
    <property type="molecule type" value="Genomic_DNA"/>
</dbReference>
<name>A0A2K3KJZ1_TRIPR</name>
<keyword evidence="1" id="KW-0732">Signal</keyword>
<feature type="signal peptide" evidence="1">
    <location>
        <begin position="1"/>
        <end position="25"/>
    </location>
</feature>
<gene>
    <name evidence="2" type="ORF">L195_g063130</name>
</gene>